<dbReference type="PROSITE" id="PS51406">
    <property type="entry name" value="FIBRINOGEN_C_2"/>
    <property type="match status" value="1"/>
</dbReference>
<dbReference type="PhylomeDB" id="A7RNV4"/>
<dbReference type="InterPro" id="IPR036056">
    <property type="entry name" value="Fibrinogen-like_C"/>
</dbReference>
<dbReference type="Gene3D" id="3.50.4.10">
    <property type="entry name" value="Hepatocyte Growth Factor"/>
    <property type="match status" value="1"/>
</dbReference>
<dbReference type="Pfam" id="PF00024">
    <property type="entry name" value="PAN_1"/>
    <property type="match status" value="1"/>
</dbReference>
<keyword evidence="4" id="KW-1015">Disulfide bond</keyword>
<dbReference type="OMA" id="YTEYSEG"/>
<sequence length="336" mass="38407">MQLLTFTVAFAPFLIVSANGCSSLTSNQGYKLFEHAFSVHKIPDVLGCLYKCQRTPQCQSINYLHDHNICELNNRTKETRSMLFRSAYRWLHFENPKRAWLGSSPVLPAFSCKEIRDGASGHVIPPDGEYWVDPRTTGKPFKIYCDMTTDGGGWTLIAQTTLQNSSKPSGDLVKTDNFRDLSNYTNIYQRIAIPALAELRRLTGFNQLRYYCHKRVTGRTFHVTTALNPAGLEVVRYFTGNTSQPLACGSYHRLPDDDSILASNCAGWGNYGVTDWPGKWGYHKHKEEFRVYNEPIFWKTNSSKIYVNLMPSSLLCDEPNNYTEYSEGDTWRLYVR</sequence>
<dbReference type="InterPro" id="IPR003609">
    <property type="entry name" value="Pan_app"/>
</dbReference>
<keyword evidence="8" id="KW-1185">Reference proteome</keyword>
<dbReference type="Proteomes" id="UP000001593">
    <property type="component" value="Unassembled WGS sequence"/>
</dbReference>
<keyword evidence="3" id="KW-0106">Calcium</keyword>
<dbReference type="InParanoid" id="A7RNV4"/>
<dbReference type="KEGG" id="nve:5519073"/>
<feature type="domain" description="Fibrinogen C-terminal" evidence="6">
    <location>
        <begin position="103"/>
        <end position="159"/>
    </location>
</feature>
<evidence type="ECO:0000313" key="8">
    <source>
        <dbReference type="Proteomes" id="UP000001593"/>
    </source>
</evidence>
<dbReference type="eggNOG" id="ENOG502SHMM">
    <property type="taxonomic scope" value="Eukaryota"/>
</dbReference>
<evidence type="ECO:0000313" key="7">
    <source>
        <dbReference type="EMBL" id="EDO46921.1"/>
    </source>
</evidence>
<keyword evidence="5" id="KW-0732">Signal</keyword>
<name>A7RNV4_NEMVE</name>
<keyword evidence="2" id="KW-0430">Lectin</keyword>
<proteinExistence type="predicted"/>
<feature type="chain" id="PRO_5002714584" description="Fibrinogen C-terminal domain-containing protein" evidence="5">
    <location>
        <begin position="19"/>
        <end position="336"/>
    </location>
</feature>
<dbReference type="PANTHER" id="PTHR16146:SF46">
    <property type="entry name" value="INTELECTIN-1A-RELATED"/>
    <property type="match status" value="1"/>
</dbReference>
<dbReference type="InterPro" id="IPR002181">
    <property type="entry name" value="Fibrinogen_a/b/g_C_dom"/>
</dbReference>
<dbReference type="GO" id="GO:0046872">
    <property type="term" value="F:metal ion binding"/>
    <property type="evidence" value="ECO:0007669"/>
    <property type="project" value="UniProtKB-KW"/>
</dbReference>
<evidence type="ECO:0000256" key="1">
    <source>
        <dbReference type="ARBA" id="ARBA00022723"/>
    </source>
</evidence>
<dbReference type="SUPFAM" id="SSF57414">
    <property type="entry name" value="Hairpin loop containing domain-like"/>
    <property type="match status" value="1"/>
</dbReference>
<dbReference type="NCBIfam" id="NF040941">
    <property type="entry name" value="GGGWT_bact"/>
    <property type="match status" value="1"/>
</dbReference>
<dbReference type="Gene3D" id="3.90.215.10">
    <property type="entry name" value="Gamma Fibrinogen, chain A, domain 1"/>
    <property type="match status" value="1"/>
</dbReference>
<keyword evidence="1" id="KW-0479">Metal-binding</keyword>
<dbReference type="HOGENOM" id="CLU_066325_0_0_1"/>
<dbReference type="GO" id="GO:0005615">
    <property type="term" value="C:extracellular space"/>
    <property type="evidence" value="ECO:0000318"/>
    <property type="project" value="GO_Central"/>
</dbReference>
<dbReference type="PANTHER" id="PTHR16146">
    <property type="entry name" value="INTELECTIN"/>
    <property type="match status" value="1"/>
</dbReference>
<dbReference type="InterPro" id="IPR014716">
    <property type="entry name" value="Fibrinogen_a/b/g_C_1"/>
</dbReference>
<dbReference type="GO" id="GO:0070492">
    <property type="term" value="F:oligosaccharide binding"/>
    <property type="evidence" value="ECO:0000318"/>
    <property type="project" value="GO_Central"/>
</dbReference>
<organism evidence="7 8">
    <name type="scientific">Nematostella vectensis</name>
    <name type="common">Starlet sea anemone</name>
    <dbReference type="NCBI Taxonomy" id="45351"/>
    <lineage>
        <taxon>Eukaryota</taxon>
        <taxon>Metazoa</taxon>
        <taxon>Cnidaria</taxon>
        <taxon>Anthozoa</taxon>
        <taxon>Hexacorallia</taxon>
        <taxon>Actiniaria</taxon>
        <taxon>Edwardsiidae</taxon>
        <taxon>Nematostella</taxon>
    </lineage>
</organism>
<dbReference type="SUPFAM" id="SSF56496">
    <property type="entry name" value="Fibrinogen C-terminal domain-like"/>
    <property type="match status" value="2"/>
</dbReference>
<dbReference type="AlphaFoldDB" id="A7RNV4"/>
<evidence type="ECO:0000256" key="5">
    <source>
        <dbReference type="SAM" id="SignalP"/>
    </source>
</evidence>
<feature type="signal peptide" evidence="5">
    <location>
        <begin position="1"/>
        <end position="18"/>
    </location>
</feature>
<evidence type="ECO:0000259" key="6">
    <source>
        <dbReference type="PROSITE" id="PS51406"/>
    </source>
</evidence>
<accession>A7RNV4</accession>
<protein>
    <recommendedName>
        <fullName evidence="6">Fibrinogen C-terminal domain-containing protein</fullName>
    </recommendedName>
</protein>
<dbReference type="EMBL" id="DS469523">
    <property type="protein sequence ID" value="EDO46921.1"/>
    <property type="molecule type" value="Genomic_DNA"/>
</dbReference>
<reference evidence="7 8" key="1">
    <citation type="journal article" date="2007" name="Science">
        <title>Sea anemone genome reveals ancestral eumetazoan gene repertoire and genomic organization.</title>
        <authorList>
            <person name="Putnam N.H."/>
            <person name="Srivastava M."/>
            <person name="Hellsten U."/>
            <person name="Dirks B."/>
            <person name="Chapman J."/>
            <person name="Salamov A."/>
            <person name="Terry A."/>
            <person name="Shapiro H."/>
            <person name="Lindquist E."/>
            <person name="Kapitonov V.V."/>
            <person name="Jurka J."/>
            <person name="Genikhovich G."/>
            <person name="Grigoriev I.V."/>
            <person name="Lucas S.M."/>
            <person name="Steele R.E."/>
            <person name="Finnerty J.R."/>
            <person name="Technau U."/>
            <person name="Martindale M.Q."/>
            <person name="Rokhsar D.S."/>
        </authorList>
    </citation>
    <scope>NUCLEOTIDE SEQUENCE [LARGE SCALE GENOMIC DNA]</scope>
    <source>
        <strain evidence="8">CH2 X CH6</strain>
    </source>
</reference>
<dbReference type="Pfam" id="PF00147">
    <property type="entry name" value="Fibrinogen_C"/>
    <property type="match status" value="1"/>
</dbReference>
<gene>
    <name evidence="7" type="ORF">NEMVEDRAFT_v1g199873</name>
</gene>
<evidence type="ECO:0000256" key="4">
    <source>
        <dbReference type="ARBA" id="ARBA00023157"/>
    </source>
</evidence>
<evidence type="ECO:0000256" key="2">
    <source>
        <dbReference type="ARBA" id="ARBA00022734"/>
    </source>
</evidence>
<dbReference type="OrthoDB" id="5956353at2759"/>
<evidence type="ECO:0000256" key="3">
    <source>
        <dbReference type="ARBA" id="ARBA00022837"/>
    </source>
</evidence>